<comment type="caution">
    <text evidence="2">The sequence shown here is derived from an EMBL/GenBank/DDBJ whole genome shotgun (WGS) entry which is preliminary data.</text>
</comment>
<dbReference type="Pfam" id="PF03572">
    <property type="entry name" value="Peptidase_S41"/>
    <property type="match status" value="1"/>
</dbReference>
<evidence type="ECO:0000313" key="2">
    <source>
        <dbReference type="EMBL" id="MDD1017331.1"/>
    </source>
</evidence>
<name>A0ABT5PGK7_9PSED</name>
<dbReference type="PANTHER" id="PTHR32060">
    <property type="entry name" value="TAIL-SPECIFIC PROTEASE"/>
    <property type="match status" value="1"/>
</dbReference>
<dbReference type="InterPro" id="IPR029045">
    <property type="entry name" value="ClpP/crotonase-like_dom_sf"/>
</dbReference>
<proteinExistence type="predicted"/>
<dbReference type="RefSeq" id="WP_273895933.1">
    <property type="nucleotide sequence ID" value="NZ_JAMDGP010000051.1"/>
</dbReference>
<sequence length="663" mass="72751">MAKAKVAGNSKNSKIGSEHRKSSAYLKRMSVSVRDLFAGAVDLTTFLGAAGNLSLDERKLLVRQALILIEQNYVHLPLKRAMHAVEPVQRLKLLLQELEITPPLSLPPETLFHRELTEIFTLTRDLHTNYLLPAPFNKMTAFLPFLVEDYFQNGRRRYLVSHVAQGFSHPTFVSGVELVSWNGIPIERAVLNNAQRYAGSNREAQHSRGVSTLTTRVLKMTLPPDEGWVIVGYQTVTGKFAEVRIDWMVNPTLPSGEGRTGDVADDPKFAHSIGLDLEQHLIQRMRKALFSPKVVAAEKKASEKVRRGGNFKALESTMPGVFEARSVTTLNGTFGYLRIRTFAAPVTAFVEEFIRLVTALPQNGLIIDVRGNGGGTIMNGELILQVLTPRRIEPEPVQFINTPLNLQICLQNRANSPVVDLSAWVESMQQALQTGAIFSAAFPISDPEECNLIGQKYFGPAVLVTDALCYSTTDFFAAGFQDHEIGPVLGADGNTGAGGANVWTHDLLRELLPGAGSVYQPLPAGAGMRVSMRRGLRVGRRAGLPVEDLGILPDERHFMTKNDLLSDNVDLINKAGSLLAARQPAKAFTISVSSISPAQWSAIVTTQEVTRLDVYLDGRPIQSVDVQNGQASLTVTKLSPVTNTLEVQGFDEAKLVVRYRTNI</sequence>
<dbReference type="Gene3D" id="3.90.226.10">
    <property type="entry name" value="2-enoyl-CoA Hydratase, Chain A, domain 1"/>
    <property type="match status" value="1"/>
</dbReference>
<dbReference type="EMBL" id="JAMDGZ010000089">
    <property type="protein sequence ID" value="MDD1017331.1"/>
    <property type="molecule type" value="Genomic_DNA"/>
</dbReference>
<dbReference type="InterPro" id="IPR005151">
    <property type="entry name" value="Tail-specific_protease"/>
</dbReference>
<keyword evidence="3" id="KW-1185">Reference proteome</keyword>
<protein>
    <submittedName>
        <fullName evidence="2">S41 family peptidase</fullName>
    </submittedName>
</protein>
<feature type="domain" description="Tail specific protease" evidence="1">
    <location>
        <begin position="334"/>
        <end position="500"/>
    </location>
</feature>
<accession>A0ABT5PGK7</accession>
<dbReference type="SUPFAM" id="SSF52096">
    <property type="entry name" value="ClpP/crotonase"/>
    <property type="match status" value="1"/>
</dbReference>
<dbReference type="PANTHER" id="PTHR32060:SF22">
    <property type="entry name" value="CARBOXYL-TERMINAL-PROCESSING PEPTIDASE 3, CHLOROPLASTIC"/>
    <property type="match status" value="1"/>
</dbReference>
<gene>
    <name evidence="2" type="ORF">M5G17_27135</name>
</gene>
<reference evidence="2 3" key="1">
    <citation type="submission" date="2022-05" db="EMBL/GenBank/DDBJ databases">
        <title>Novel Pseudomonas spp. Isolated from a Rainbow Trout Aquaculture Facility.</title>
        <authorList>
            <person name="Testerman T."/>
            <person name="Graf J."/>
        </authorList>
    </citation>
    <scope>NUCLEOTIDE SEQUENCE [LARGE SCALE GENOMIC DNA]</scope>
    <source>
        <strain evidence="2 3">ID1025</strain>
    </source>
</reference>
<evidence type="ECO:0000259" key="1">
    <source>
        <dbReference type="Pfam" id="PF03572"/>
    </source>
</evidence>
<organism evidence="2 3">
    <name type="scientific">Pseudomonas rubra</name>
    <dbReference type="NCBI Taxonomy" id="2942627"/>
    <lineage>
        <taxon>Bacteria</taxon>
        <taxon>Pseudomonadati</taxon>
        <taxon>Pseudomonadota</taxon>
        <taxon>Gammaproteobacteria</taxon>
        <taxon>Pseudomonadales</taxon>
        <taxon>Pseudomonadaceae</taxon>
        <taxon>Pseudomonas</taxon>
    </lineage>
</organism>
<evidence type="ECO:0000313" key="3">
    <source>
        <dbReference type="Proteomes" id="UP001148184"/>
    </source>
</evidence>
<dbReference type="Proteomes" id="UP001148184">
    <property type="component" value="Unassembled WGS sequence"/>
</dbReference>